<gene>
    <name evidence="2" type="ORF">H9726_01195</name>
</gene>
<dbReference type="InterPro" id="IPR001279">
    <property type="entry name" value="Metallo-B-lactamas"/>
</dbReference>
<dbReference type="Proteomes" id="UP000824025">
    <property type="component" value="Unassembled WGS sequence"/>
</dbReference>
<dbReference type="Pfam" id="PF12706">
    <property type="entry name" value="Lactamase_B_2"/>
    <property type="match status" value="1"/>
</dbReference>
<dbReference type="AlphaFoldDB" id="A0A9D2D5U2"/>
<sequence length="223" mass="25400">MHAVRYGVDLSAVRALLVTHSHTDHFYAQEFVNRGYKFASGMTSPILDIYGDETVREVYEEGTRREIKPEVLSGIRFRVVQPFGHFEADGYEIFSLPATHTKEERSLLYCIRREGKTLLYLNDTGLLREECYAFLAGNGIRADFVSLDCTFADDPSPHSPRHMGFAENETVRGRLADYGIVHGGTQYCVTHFSHNSAPFRRRIEEEAKKRGFLAAYDGALFEF</sequence>
<name>A0A9D2D5U2_9FIRM</name>
<dbReference type="SUPFAM" id="SSF56281">
    <property type="entry name" value="Metallo-hydrolase/oxidoreductase"/>
    <property type="match status" value="1"/>
</dbReference>
<organism evidence="2 3">
    <name type="scientific">Candidatus Borkfalkia avicola</name>
    <dbReference type="NCBI Taxonomy" id="2838503"/>
    <lineage>
        <taxon>Bacteria</taxon>
        <taxon>Bacillati</taxon>
        <taxon>Bacillota</taxon>
        <taxon>Clostridia</taxon>
        <taxon>Christensenellales</taxon>
        <taxon>Christensenellaceae</taxon>
        <taxon>Candidatus Borkfalkia</taxon>
    </lineage>
</organism>
<protein>
    <submittedName>
        <fullName evidence="2">MBL fold metallo-hydrolase</fullName>
    </submittedName>
</protein>
<dbReference type="EMBL" id="DXCF01000004">
    <property type="protein sequence ID" value="HIZ09079.1"/>
    <property type="molecule type" value="Genomic_DNA"/>
</dbReference>
<evidence type="ECO:0000313" key="2">
    <source>
        <dbReference type="EMBL" id="HIZ09079.1"/>
    </source>
</evidence>
<evidence type="ECO:0000259" key="1">
    <source>
        <dbReference type="Pfam" id="PF12706"/>
    </source>
</evidence>
<feature type="domain" description="Metallo-beta-lactamase" evidence="1">
    <location>
        <begin position="9"/>
        <end position="168"/>
    </location>
</feature>
<dbReference type="InterPro" id="IPR036866">
    <property type="entry name" value="RibonucZ/Hydroxyglut_hydro"/>
</dbReference>
<reference evidence="2" key="2">
    <citation type="submission" date="2021-04" db="EMBL/GenBank/DDBJ databases">
        <authorList>
            <person name="Gilroy R."/>
        </authorList>
    </citation>
    <scope>NUCLEOTIDE SEQUENCE</scope>
    <source>
        <strain evidence="2">CHK192-19661</strain>
    </source>
</reference>
<proteinExistence type="predicted"/>
<reference evidence="2" key="1">
    <citation type="journal article" date="2021" name="PeerJ">
        <title>Extensive microbial diversity within the chicken gut microbiome revealed by metagenomics and culture.</title>
        <authorList>
            <person name="Gilroy R."/>
            <person name="Ravi A."/>
            <person name="Getino M."/>
            <person name="Pursley I."/>
            <person name="Horton D.L."/>
            <person name="Alikhan N.F."/>
            <person name="Baker D."/>
            <person name="Gharbi K."/>
            <person name="Hall N."/>
            <person name="Watson M."/>
            <person name="Adriaenssens E.M."/>
            <person name="Foster-Nyarko E."/>
            <person name="Jarju S."/>
            <person name="Secka A."/>
            <person name="Antonio M."/>
            <person name="Oren A."/>
            <person name="Chaudhuri R.R."/>
            <person name="La Ragione R."/>
            <person name="Hildebrand F."/>
            <person name="Pallen M.J."/>
        </authorList>
    </citation>
    <scope>NUCLEOTIDE SEQUENCE</scope>
    <source>
        <strain evidence="2">CHK192-19661</strain>
    </source>
</reference>
<dbReference type="Gene3D" id="3.60.15.10">
    <property type="entry name" value="Ribonuclease Z/Hydroxyacylglutathione hydrolase-like"/>
    <property type="match status" value="1"/>
</dbReference>
<comment type="caution">
    <text evidence="2">The sequence shown here is derived from an EMBL/GenBank/DDBJ whole genome shotgun (WGS) entry which is preliminary data.</text>
</comment>
<accession>A0A9D2D5U2</accession>
<evidence type="ECO:0000313" key="3">
    <source>
        <dbReference type="Proteomes" id="UP000824025"/>
    </source>
</evidence>